<keyword evidence="9" id="KW-1185">Reference proteome</keyword>
<organism evidence="8 9">
    <name type="scientific">Kitasatospora kifunensis</name>
    <name type="common">Streptomyces kifunensis</name>
    <dbReference type="NCBI Taxonomy" id="58351"/>
    <lineage>
        <taxon>Bacteria</taxon>
        <taxon>Bacillati</taxon>
        <taxon>Actinomycetota</taxon>
        <taxon>Actinomycetes</taxon>
        <taxon>Kitasatosporales</taxon>
        <taxon>Streptomycetaceae</taxon>
        <taxon>Kitasatospora</taxon>
    </lineage>
</organism>
<evidence type="ECO:0000256" key="3">
    <source>
        <dbReference type="ARBA" id="ARBA00022630"/>
    </source>
</evidence>
<dbReference type="InterPro" id="IPR036318">
    <property type="entry name" value="FAD-bd_PCMH-like_sf"/>
</dbReference>
<evidence type="ECO:0000256" key="5">
    <source>
        <dbReference type="ARBA" id="ARBA00023002"/>
    </source>
</evidence>
<dbReference type="InterPro" id="IPR050416">
    <property type="entry name" value="FAD-linked_Oxidoreductase"/>
</dbReference>
<comment type="similarity">
    <text evidence="2">Belongs to the oxygen-dependent FAD-linked oxidoreductase family.</text>
</comment>
<keyword evidence="4" id="KW-0274">FAD</keyword>
<comment type="caution">
    <text evidence="8">The sequence shown here is derived from an EMBL/GenBank/DDBJ whole genome shotgun (WGS) entry which is preliminary data.</text>
</comment>
<dbReference type="Gene3D" id="3.40.462.20">
    <property type="match status" value="1"/>
</dbReference>
<keyword evidence="6" id="KW-0732">Signal</keyword>
<dbReference type="Pfam" id="PF08031">
    <property type="entry name" value="BBE"/>
    <property type="match status" value="1"/>
</dbReference>
<evidence type="ECO:0000256" key="4">
    <source>
        <dbReference type="ARBA" id="ARBA00022827"/>
    </source>
</evidence>
<feature type="signal peptide" evidence="6">
    <location>
        <begin position="1"/>
        <end position="22"/>
    </location>
</feature>
<dbReference type="InterPro" id="IPR016166">
    <property type="entry name" value="FAD-bd_PCMH"/>
</dbReference>
<sequence length="556" mass="59221">MANLNRRRMMLGAASLAGGATLATTIGGRASADALPSNAVGTVDGAGVNSMFPAVTVQPSDARYGQLVLGNNQRWQAQPDSVRLVSTASQALQVVQEAVSNGKRITVRGGGHCYEDFVSNSDVKIILDMSRMSEIYWDPAMMAYAVESGALLLDVYEKLFKVWGVTIPAGYCYSVGVGGHIAGGGYGLLGRRNGLTVDYLYAVEVVTVDATGTAKLVVATRDPNDPNRELWWAHTGGGGGSFGVVTRYWFRSPTSTPPTSATDPTTLLPAPPAQVLLSTVVLPWSSLTQADFTTLVRNYTAWYAANSAPNSPYTALGSYLILNSSASGAVTILAQVDATVSGAQQLLSSFLSAVTAGVAATPSPIPAPRTLPWLRATRMLGTSSPVLTNPTLRGDHKSAYYAAQIPDAQIATLYKYLTLSSYSNPNANVVLQPYGGQIGAAASGDTAMPHRSAILILLMQAFWTDAVDDPTHVGWVRAFYSELYGATGGVPVPNGVTDGCYINYPDSDLNDPGYNTSRVPWYTLYWKDNYPRLQLAKAAWDPTNVFHHTQSIRLPS</sequence>
<reference evidence="8 9" key="1">
    <citation type="submission" date="2020-08" db="EMBL/GenBank/DDBJ databases">
        <title>Sequencing the genomes of 1000 actinobacteria strains.</title>
        <authorList>
            <person name="Klenk H.-P."/>
        </authorList>
    </citation>
    <scope>NUCLEOTIDE SEQUENCE [LARGE SCALE GENOMIC DNA]</scope>
    <source>
        <strain evidence="8 9">DSM 41654</strain>
    </source>
</reference>
<feature type="domain" description="FAD-binding PCMH-type" evidence="7">
    <location>
        <begin position="75"/>
        <end position="255"/>
    </location>
</feature>
<evidence type="ECO:0000256" key="1">
    <source>
        <dbReference type="ARBA" id="ARBA00001974"/>
    </source>
</evidence>
<evidence type="ECO:0000256" key="2">
    <source>
        <dbReference type="ARBA" id="ARBA00005466"/>
    </source>
</evidence>
<dbReference type="Gene3D" id="3.30.465.10">
    <property type="match status" value="1"/>
</dbReference>
<comment type="cofactor">
    <cofactor evidence="1">
        <name>FAD</name>
        <dbReference type="ChEBI" id="CHEBI:57692"/>
    </cofactor>
</comment>
<keyword evidence="5" id="KW-0560">Oxidoreductase</keyword>
<name>A0A7W7QYT6_KITKI</name>
<gene>
    <name evidence="8" type="ORF">FHR34_001006</name>
</gene>
<dbReference type="PROSITE" id="PS51318">
    <property type="entry name" value="TAT"/>
    <property type="match status" value="1"/>
</dbReference>
<dbReference type="InterPro" id="IPR006311">
    <property type="entry name" value="TAT_signal"/>
</dbReference>
<dbReference type="Pfam" id="PF01565">
    <property type="entry name" value="FAD_binding_4"/>
    <property type="match status" value="1"/>
</dbReference>
<evidence type="ECO:0000259" key="7">
    <source>
        <dbReference type="PROSITE" id="PS51387"/>
    </source>
</evidence>
<keyword evidence="3" id="KW-0285">Flavoprotein</keyword>
<dbReference type="PANTHER" id="PTHR42973">
    <property type="entry name" value="BINDING OXIDOREDUCTASE, PUTATIVE (AFU_ORTHOLOGUE AFUA_1G17690)-RELATED"/>
    <property type="match status" value="1"/>
</dbReference>
<dbReference type="EMBL" id="JACHJV010000001">
    <property type="protein sequence ID" value="MBB4922013.1"/>
    <property type="molecule type" value="Genomic_DNA"/>
</dbReference>
<accession>A0A7W7QYT6</accession>
<dbReference type="GO" id="GO:0071949">
    <property type="term" value="F:FAD binding"/>
    <property type="evidence" value="ECO:0007669"/>
    <property type="project" value="InterPro"/>
</dbReference>
<evidence type="ECO:0000313" key="8">
    <source>
        <dbReference type="EMBL" id="MBB4922013.1"/>
    </source>
</evidence>
<dbReference type="InterPro" id="IPR006094">
    <property type="entry name" value="Oxid_FAD_bind_N"/>
</dbReference>
<dbReference type="GO" id="GO:0016491">
    <property type="term" value="F:oxidoreductase activity"/>
    <property type="evidence" value="ECO:0007669"/>
    <property type="project" value="UniProtKB-KW"/>
</dbReference>
<feature type="chain" id="PRO_5038547262" evidence="6">
    <location>
        <begin position="23"/>
        <end position="556"/>
    </location>
</feature>
<evidence type="ECO:0000313" key="9">
    <source>
        <dbReference type="Proteomes" id="UP000540506"/>
    </source>
</evidence>
<dbReference type="InterPro" id="IPR016169">
    <property type="entry name" value="FAD-bd_PCMH_sub2"/>
</dbReference>
<dbReference type="AlphaFoldDB" id="A0A7W7QYT6"/>
<protein>
    <submittedName>
        <fullName evidence="8">FAD/FMN-containing dehydrogenase</fullName>
    </submittedName>
</protein>
<evidence type="ECO:0000256" key="6">
    <source>
        <dbReference type="SAM" id="SignalP"/>
    </source>
</evidence>
<dbReference type="PANTHER" id="PTHR42973:SF39">
    <property type="entry name" value="FAD-BINDING PCMH-TYPE DOMAIN-CONTAINING PROTEIN"/>
    <property type="match status" value="1"/>
</dbReference>
<dbReference type="SUPFAM" id="SSF56176">
    <property type="entry name" value="FAD-binding/transporter-associated domain-like"/>
    <property type="match status" value="1"/>
</dbReference>
<dbReference type="Proteomes" id="UP000540506">
    <property type="component" value="Unassembled WGS sequence"/>
</dbReference>
<dbReference type="RefSeq" id="WP_184934260.1">
    <property type="nucleotide sequence ID" value="NZ_JACHJV010000001.1"/>
</dbReference>
<proteinExistence type="inferred from homology"/>
<dbReference type="PROSITE" id="PS51387">
    <property type="entry name" value="FAD_PCMH"/>
    <property type="match status" value="1"/>
</dbReference>
<dbReference type="InterPro" id="IPR012951">
    <property type="entry name" value="BBE"/>
</dbReference>